<feature type="transmembrane region" description="Helical" evidence="1">
    <location>
        <begin position="20"/>
        <end position="44"/>
    </location>
</feature>
<dbReference type="KEGG" id="yel:LC20_02722"/>
<evidence type="ECO:0000256" key="1">
    <source>
        <dbReference type="SAM" id="Phobius"/>
    </source>
</evidence>
<dbReference type="EMBL" id="CP007448">
    <property type="protein sequence ID" value="AHM73975.1"/>
    <property type="molecule type" value="Genomic_DNA"/>
</dbReference>
<keyword evidence="1" id="KW-0812">Transmembrane</keyword>
<name>A0A7U4K177_YEREN</name>
<dbReference type="AlphaFoldDB" id="A0A7U4K177"/>
<evidence type="ECO:0000313" key="2">
    <source>
        <dbReference type="EMBL" id="AHM73975.1"/>
    </source>
</evidence>
<organism evidence="2 3">
    <name type="scientific">Yersinia enterocolitica LC20</name>
    <dbReference type="NCBI Taxonomy" id="1443113"/>
    <lineage>
        <taxon>Bacteria</taxon>
        <taxon>Pseudomonadati</taxon>
        <taxon>Pseudomonadota</taxon>
        <taxon>Gammaproteobacteria</taxon>
        <taxon>Enterobacterales</taxon>
        <taxon>Yersiniaceae</taxon>
        <taxon>Yersinia</taxon>
    </lineage>
</organism>
<keyword evidence="1" id="KW-0472">Membrane</keyword>
<accession>A0A7U4K177</accession>
<sequence length="115" mass="12887">MYESKNMPLIPFGAFLKRILVHVSYAFILIIITLLIGIAGHMAFDAEINWHDAILNSAFIANGIGPYIVPQSIPGKIFFAFYGAFTSLVFMTTLGLILAPIAHRILHRFHLDEQE</sequence>
<feature type="transmembrane region" description="Helical" evidence="1">
    <location>
        <begin position="77"/>
        <end position="99"/>
    </location>
</feature>
<keyword evidence="1" id="KW-1133">Transmembrane helix</keyword>
<evidence type="ECO:0000313" key="3">
    <source>
        <dbReference type="Proteomes" id="UP000230961"/>
    </source>
</evidence>
<gene>
    <name evidence="2" type="ORF">LC20_02722</name>
</gene>
<proteinExistence type="predicted"/>
<dbReference type="Proteomes" id="UP000230961">
    <property type="component" value="Chromosome"/>
</dbReference>
<protein>
    <recommendedName>
        <fullName evidence="4">Two pore domain potassium channel family protein</fullName>
    </recommendedName>
</protein>
<evidence type="ECO:0008006" key="4">
    <source>
        <dbReference type="Google" id="ProtNLM"/>
    </source>
</evidence>
<reference evidence="2 3" key="1">
    <citation type="submission" date="2017-11" db="EMBL/GenBank/DDBJ databases">
        <title>The complete genome sequence and comparative genome analysis of Yersinia enterocolitica strain LC20.</title>
        <authorList>
            <person name="Shi G."/>
            <person name="Su M."/>
            <person name="Liang J."/>
            <person name="Gu W."/>
            <person name="Xiao Y."/>
            <person name="Zhang Z."/>
            <person name="Qiu H."/>
            <person name="Duan R."/>
            <person name="Zhang Z."/>
            <person name="Li Y."/>
            <person name="Zhang X."/>
            <person name="Ling Y."/>
            <person name="Song L."/>
            <person name="Chen M."/>
            <person name="Zhao Y."/>
            <person name="Wu J."/>
            <person name="Jing H."/>
            <person name="Xiao J."/>
            <person name="Wang X."/>
        </authorList>
    </citation>
    <scope>NUCLEOTIDE SEQUENCE [LARGE SCALE GENOMIC DNA]</scope>
    <source>
        <strain evidence="2 3">LC20</strain>
    </source>
</reference>